<dbReference type="Proteomes" id="UP001142592">
    <property type="component" value="Unassembled WGS sequence"/>
</dbReference>
<proteinExistence type="predicted"/>
<keyword evidence="2" id="KW-1185">Reference proteome</keyword>
<accession>A0A9X3I7N1</accession>
<dbReference type="EMBL" id="JAPJUH010000001">
    <property type="protein sequence ID" value="MCX3263906.1"/>
    <property type="molecule type" value="Genomic_DNA"/>
</dbReference>
<organism evidence="1 2">
    <name type="scientific">Pedobacter agri</name>
    <dbReference type="NCBI Taxonomy" id="454586"/>
    <lineage>
        <taxon>Bacteria</taxon>
        <taxon>Pseudomonadati</taxon>
        <taxon>Bacteroidota</taxon>
        <taxon>Sphingobacteriia</taxon>
        <taxon>Sphingobacteriales</taxon>
        <taxon>Sphingobacteriaceae</taxon>
        <taxon>Pedobacter</taxon>
    </lineage>
</organism>
<dbReference type="RefSeq" id="WP_010601917.1">
    <property type="nucleotide sequence ID" value="NZ_JAPJUH010000001.1"/>
</dbReference>
<protein>
    <submittedName>
        <fullName evidence="1">Uncharacterized protein</fullName>
    </submittedName>
</protein>
<evidence type="ECO:0000313" key="2">
    <source>
        <dbReference type="Proteomes" id="UP001142592"/>
    </source>
</evidence>
<sequence>MKSIWTSNYENNEIIIENTWFNGERLYVNDVLQDHTFGGFSTKLTGHLINQKNERENIKVNLGGFYKVNCQLFINDKKVEVKKVK</sequence>
<evidence type="ECO:0000313" key="1">
    <source>
        <dbReference type="EMBL" id="MCX3263906.1"/>
    </source>
</evidence>
<reference evidence="1" key="1">
    <citation type="submission" date="2022-11" db="EMBL/GenBank/DDBJ databases">
        <authorList>
            <person name="Graham C."/>
            <person name="Newman J.D."/>
        </authorList>
    </citation>
    <scope>NUCLEOTIDE SEQUENCE</scope>
    <source>
        <strain evidence="1">DSM 19486</strain>
    </source>
</reference>
<gene>
    <name evidence="1" type="ORF">OQZ29_04070</name>
</gene>
<dbReference type="AlphaFoldDB" id="A0A9X3I7N1"/>
<comment type="caution">
    <text evidence="1">The sequence shown here is derived from an EMBL/GenBank/DDBJ whole genome shotgun (WGS) entry which is preliminary data.</text>
</comment>
<name>A0A9X3I7N1_9SPHI</name>